<evidence type="ECO:0000313" key="3">
    <source>
        <dbReference type="Proteomes" id="UP000318017"/>
    </source>
</evidence>
<evidence type="ECO:0000256" key="1">
    <source>
        <dbReference type="SAM" id="MobiDB-lite"/>
    </source>
</evidence>
<sequence length="227" mass="26405">MRFIKDVIADELRRFLSVTQWDHFSFGQEDLIYAIEGEVDIRPLADEPLVRLEGKLISPRRAPALEFIEDASLVIELGNFLDELKIWMRETGEIREQWLWDHIKHELPKELGRVFGFTGPLFDQYERILSRARRLLFLLERKEDSPDSPTRPAVASKTDSESPLAALRNKDGLVARKDLLAFYDIAGSTLNDRIDSQGHPEPIKCGRKHFFRADECDQWLKKQSEKE</sequence>
<dbReference type="KEGG" id="ahel:Q31a_13310"/>
<name>A0A518G360_9BACT</name>
<dbReference type="RefSeq" id="WP_145075497.1">
    <property type="nucleotide sequence ID" value="NZ_CP036298.1"/>
</dbReference>
<dbReference type="AlphaFoldDB" id="A0A518G360"/>
<evidence type="ECO:0000313" key="2">
    <source>
        <dbReference type="EMBL" id="QDV23038.1"/>
    </source>
</evidence>
<dbReference type="EMBL" id="CP036298">
    <property type="protein sequence ID" value="QDV23038.1"/>
    <property type="molecule type" value="Genomic_DNA"/>
</dbReference>
<protein>
    <submittedName>
        <fullName evidence="2">Uncharacterized protein</fullName>
    </submittedName>
</protein>
<feature type="region of interest" description="Disordered" evidence="1">
    <location>
        <begin position="143"/>
        <end position="162"/>
    </location>
</feature>
<reference evidence="2 3" key="1">
    <citation type="submission" date="2019-02" db="EMBL/GenBank/DDBJ databases">
        <title>Deep-cultivation of Planctomycetes and their phenomic and genomic characterization uncovers novel biology.</title>
        <authorList>
            <person name="Wiegand S."/>
            <person name="Jogler M."/>
            <person name="Boedeker C."/>
            <person name="Pinto D."/>
            <person name="Vollmers J."/>
            <person name="Rivas-Marin E."/>
            <person name="Kohn T."/>
            <person name="Peeters S.H."/>
            <person name="Heuer A."/>
            <person name="Rast P."/>
            <person name="Oberbeckmann S."/>
            <person name="Bunk B."/>
            <person name="Jeske O."/>
            <person name="Meyerdierks A."/>
            <person name="Storesund J.E."/>
            <person name="Kallscheuer N."/>
            <person name="Luecker S."/>
            <person name="Lage O.M."/>
            <person name="Pohl T."/>
            <person name="Merkel B.J."/>
            <person name="Hornburger P."/>
            <person name="Mueller R.-W."/>
            <person name="Bruemmer F."/>
            <person name="Labrenz M."/>
            <person name="Spormann A.M."/>
            <person name="Op den Camp H."/>
            <person name="Overmann J."/>
            <person name="Amann R."/>
            <person name="Jetten M.S.M."/>
            <person name="Mascher T."/>
            <person name="Medema M.H."/>
            <person name="Devos D.P."/>
            <person name="Kaster A.-K."/>
            <person name="Ovreas L."/>
            <person name="Rohde M."/>
            <person name="Galperin M.Y."/>
            <person name="Jogler C."/>
        </authorList>
    </citation>
    <scope>NUCLEOTIDE SEQUENCE [LARGE SCALE GENOMIC DNA]</scope>
    <source>
        <strain evidence="2 3">Q31a</strain>
    </source>
</reference>
<organism evidence="2 3">
    <name type="scientific">Aureliella helgolandensis</name>
    <dbReference type="NCBI Taxonomy" id="2527968"/>
    <lineage>
        <taxon>Bacteria</taxon>
        <taxon>Pseudomonadati</taxon>
        <taxon>Planctomycetota</taxon>
        <taxon>Planctomycetia</taxon>
        <taxon>Pirellulales</taxon>
        <taxon>Pirellulaceae</taxon>
        <taxon>Aureliella</taxon>
    </lineage>
</organism>
<keyword evidence="3" id="KW-1185">Reference proteome</keyword>
<accession>A0A518G360</accession>
<proteinExistence type="predicted"/>
<gene>
    <name evidence="2" type="ORF">Q31a_13310</name>
</gene>
<dbReference type="Proteomes" id="UP000318017">
    <property type="component" value="Chromosome"/>
</dbReference>